<dbReference type="PROSITE" id="PS51257">
    <property type="entry name" value="PROKAR_LIPOPROTEIN"/>
    <property type="match status" value="1"/>
</dbReference>
<dbReference type="SMART" id="SM00318">
    <property type="entry name" value="SNc"/>
    <property type="match status" value="1"/>
</dbReference>
<name>A0A7G5E442_9SPHI</name>
<evidence type="ECO:0000313" key="6">
    <source>
        <dbReference type="Proteomes" id="UP000515450"/>
    </source>
</evidence>
<evidence type="ECO:0000256" key="2">
    <source>
        <dbReference type="ARBA" id="ARBA00022759"/>
    </source>
</evidence>
<evidence type="ECO:0000256" key="3">
    <source>
        <dbReference type="ARBA" id="ARBA00022801"/>
    </source>
</evidence>
<dbReference type="PANTHER" id="PTHR12302:SF3">
    <property type="entry name" value="SERINE_THREONINE-PROTEIN KINASE 31"/>
    <property type="match status" value="1"/>
</dbReference>
<accession>A0A7G5E442</accession>
<evidence type="ECO:0000313" key="5">
    <source>
        <dbReference type="EMBL" id="QMV68767.1"/>
    </source>
</evidence>
<evidence type="ECO:0000259" key="4">
    <source>
        <dbReference type="PROSITE" id="PS50830"/>
    </source>
</evidence>
<dbReference type="InterPro" id="IPR035437">
    <property type="entry name" value="SNase_OB-fold_sf"/>
</dbReference>
<gene>
    <name evidence="5" type="ORF">HS960_14375</name>
</gene>
<dbReference type="GO" id="GO:0004519">
    <property type="term" value="F:endonuclease activity"/>
    <property type="evidence" value="ECO:0007669"/>
    <property type="project" value="UniProtKB-KW"/>
</dbReference>
<reference evidence="5 6" key="1">
    <citation type="journal article" date="2020" name="G3 (Bethesda)">
        <title>CeMbio - The Caenorhabditis elegans Microbiome Resource.</title>
        <authorList>
            <person name="Dirksen P."/>
            <person name="Assie A."/>
            <person name="Zimmermann J."/>
            <person name="Zhang F."/>
            <person name="Tietje A.M."/>
            <person name="Marsh S.A."/>
            <person name="Felix M.A."/>
            <person name="Shapira M."/>
            <person name="Kaleta C."/>
            <person name="Schulenburg H."/>
            <person name="Samuel B."/>
        </authorList>
    </citation>
    <scope>NUCLEOTIDE SEQUENCE [LARGE SCALE GENOMIC DNA]</scope>
    <source>
        <strain evidence="5 6">BIGb0170</strain>
    </source>
</reference>
<keyword evidence="1" id="KW-0540">Nuclease</keyword>
<organism evidence="5 6">
    <name type="scientific">Sphingobacterium paramultivorum</name>
    <dbReference type="NCBI Taxonomy" id="2886510"/>
    <lineage>
        <taxon>Bacteria</taxon>
        <taxon>Pseudomonadati</taxon>
        <taxon>Bacteroidota</taxon>
        <taxon>Sphingobacteriia</taxon>
        <taxon>Sphingobacteriales</taxon>
        <taxon>Sphingobacteriaceae</taxon>
        <taxon>Sphingobacterium</taxon>
    </lineage>
</organism>
<dbReference type="EMBL" id="CP058555">
    <property type="protein sequence ID" value="QMV68767.1"/>
    <property type="molecule type" value="Genomic_DNA"/>
</dbReference>
<dbReference type="Gene3D" id="2.40.50.90">
    <property type="match status" value="1"/>
</dbReference>
<sequence>MNKNILYVCLFSTLFLACKPKKEKQTQPFAAFTSGTLRNDKGITEGEYQITKVSDGDTFWCVNRESKKIKVRLIGIDAPEPRNYFHKKEQPYGKEASKYVEKLLMDQTVRLEFDVNPLDQYGRTLAYAYLTDGTFVNEKIMKDGYAVLMTIPPNVKYEQRLVEAQKYARNHLLGLWKNRL</sequence>
<dbReference type="PANTHER" id="PTHR12302">
    <property type="entry name" value="EBNA2 BINDING PROTEIN P100"/>
    <property type="match status" value="1"/>
</dbReference>
<protein>
    <submittedName>
        <fullName evidence="5">Thermonuclease family protein</fullName>
    </submittedName>
</protein>
<dbReference type="PROSITE" id="PS50830">
    <property type="entry name" value="TNASE_3"/>
    <property type="match status" value="1"/>
</dbReference>
<dbReference type="AlphaFoldDB" id="A0A7G5E442"/>
<keyword evidence="3" id="KW-0378">Hydrolase</keyword>
<dbReference type="Proteomes" id="UP000515450">
    <property type="component" value="Chromosome"/>
</dbReference>
<keyword evidence="6" id="KW-1185">Reference proteome</keyword>
<dbReference type="InterPro" id="IPR016071">
    <property type="entry name" value="Staphylococal_nuclease_OB-fold"/>
</dbReference>
<proteinExistence type="predicted"/>
<dbReference type="Pfam" id="PF00565">
    <property type="entry name" value="SNase"/>
    <property type="match status" value="1"/>
</dbReference>
<dbReference type="SUPFAM" id="SSF50199">
    <property type="entry name" value="Staphylococcal nuclease"/>
    <property type="match status" value="1"/>
</dbReference>
<dbReference type="GO" id="GO:0016787">
    <property type="term" value="F:hydrolase activity"/>
    <property type="evidence" value="ECO:0007669"/>
    <property type="project" value="UniProtKB-KW"/>
</dbReference>
<feature type="domain" description="TNase-like" evidence="4">
    <location>
        <begin position="44"/>
        <end position="178"/>
    </location>
</feature>
<dbReference type="RefSeq" id="WP_182329720.1">
    <property type="nucleotide sequence ID" value="NZ_CP058555.1"/>
</dbReference>
<evidence type="ECO:0000256" key="1">
    <source>
        <dbReference type="ARBA" id="ARBA00022722"/>
    </source>
</evidence>
<keyword evidence="2" id="KW-0255">Endonuclease</keyword>